<sequence>MKRTYIYILTLTLSLNLLTGCDNVLDIELDDEIKSTEAITDEVSLRSAVIGLYSEMQSSTYYGGEFVVAHALTGGIADATAFQERFSQLANAIIPTSNTYIESNWVDVYALVNSSNLILDKIIELGIDDPNSEGTALFFRALGHFDALRQFGEFTNKSSNYGIPISTMFLNTETSVLIARSSVADSFSRIVKDLNDAIALLDYDDDRYFVSRATAEALLARVYLYQGEYALAEQLATDVIENGDYVLNNFFNDIYNVEGSDESIFELQFQGVRGNGLTALLSTSPPEVSANYDNFFKDMDADDDPRSYKFYDTGSIIYVDKYGVSDNDVEGNAIILKLSEMYLIRAEARARQTPTNLKTALEDLNEVRTRSLPTMPILEANIPDFDAFVDALLEERARELAFEGHRWFDIVRLGRAESLLGIPAYRTVYPIPQREVNISKGVIVQNPEY</sequence>
<keyword evidence="3" id="KW-0732">Signal</keyword>
<evidence type="ECO:0008006" key="10">
    <source>
        <dbReference type="Google" id="ProtNLM"/>
    </source>
</evidence>
<reference evidence="8 9" key="1">
    <citation type="submission" date="2014-02" db="EMBL/GenBank/DDBJ databases">
        <authorList>
            <person name="Young C.-C."/>
            <person name="Hameed A."/>
            <person name="Huang H.-C."/>
            <person name="Shahina M."/>
        </authorList>
    </citation>
    <scope>NUCLEOTIDE SEQUENCE [LARGE SCALE GENOMIC DNA]</scope>
    <source>
        <strain evidence="8 9">CC-SAMT-1</strain>
    </source>
</reference>
<organism evidence="8 9">
    <name type="scientific">Siansivirga zeaxanthinifaciens CC-SAMT-1</name>
    <dbReference type="NCBI Taxonomy" id="1454006"/>
    <lineage>
        <taxon>Bacteria</taxon>
        <taxon>Pseudomonadati</taxon>
        <taxon>Bacteroidota</taxon>
        <taxon>Flavobacteriia</taxon>
        <taxon>Flavobacteriales</taxon>
        <taxon>Flavobacteriaceae</taxon>
        <taxon>Siansivirga</taxon>
    </lineage>
</organism>
<dbReference type="RefSeq" id="WP_044638950.1">
    <property type="nucleotide sequence ID" value="NZ_CP007202.1"/>
</dbReference>
<dbReference type="Gene3D" id="1.25.40.900">
    <property type="match status" value="1"/>
</dbReference>
<dbReference type="AlphaFoldDB" id="A0A0C5WIF2"/>
<dbReference type="InterPro" id="IPR033985">
    <property type="entry name" value="SusD-like_N"/>
</dbReference>
<keyword evidence="4" id="KW-0472">Membrane</keyword>
<comment type="subcellular location">
    <subcellularLocation>
        <location evidence="1">Cell outer membrane</location>
    </subcellularLocation>
</comment>
<dbReference type="EMBL" id="CP007202">
    <property type="protein sequence ID" value="AJR04944.1"/>
    <property type="molecule type" value="Genomic_DNA"/>
</dbReference>
<proteinExistence type="inferred from homology"/>
<dbReference type="KEGG" id="sze:AW14_11870"/>
<dbReference type="SUPFAM" id="SSF48452">
    <property type="entry name" value="TPR-like"/>
    <property type="match status" value="1"/>
</dbReference>
<dbReference type="Pfam" id="PF14322">
    <property type="entry name" value="SusD-like_3"/>
    <property type="match status" value="1"/>
</dbReference>
<keyword evidence="9" id="KW-1185">Reference proteome</keyword>
<gene>
    <name evidence="8" type="ORF">AW14_11870</name>
</gene>
<dbReference type="CDD" id="cd08977">
    <property type="entry name" value="SusD"/>
    <property type="match status" value="1"/>
</dbReference>
<dbReference type="PATRIC" id="fig|1454006.5.peg.2355"/>
<keyword evidence="5" id="KW-0998">Cell outer membrane</keyword>
<dbReference type="OrthoDB" id="630434at2"/>
<evidence type="ECO:0000256" key="4">
    <source>
        <dbReference type="ARBA" id="ARBA00023136"/>
    </source>
</evidence>
<evidence type="ECO:0000256" key="5">
    <source>
        <dbReference type="ARBA" id="ARBA00023237"/>
    </source>
</evidence>
<dbReference type="InterPro" id="IPR012944">
    <property type="entry name" value="SusD_RagB_dom"/>
</dbReference>
<dbReference type="GO" id="GO:0009279">
    <property type="term" value="C:cell outer membrane"/>
    <property type="evidence" value="ECO:0007669"/>
    <property type="project" value="UniProtKB-SubCell"/>
</dbReference>
<feature type="domain" description="RagB/SusD" evidence="6">
    <location>
        <begin position="286"/>
        <end position="417"/>
    </location>
</feature>
<dbReference type="STRING" id="1454006.AW14_11870"/>
<evidence type="ECO:0000256" key="3">
    <source>
        <dbReference type="ARBA" id="ARBA00022729"/>
    </source>
</evidence>
<feature type="domain" description="SusD-like N-terminal" evidence="7">
    <location>
        <begin position="26"/>
        <end position="224"/>
    </location>
</feature>
<dbReference type="Proteomes" id="UP000032229">
    <property type="component" value="Chromosome"/>
</dbReference>
<dbReference type="Gene3D" id="2.20.20.130">
    <property type="match status" value="1"/>
</dbReference>
<dbReference type="InterPro" id="IPR011990">
    <property type="entry name" value="TPR-like_helical_dom_sf"/>
</dbReference>
<accession>A0A0C5WIF2</accession>
<comment type="similarity">
    <text evidence="2">Belongs to the SusD family.</text>
</comment>
<evidence type="ECO:0000259" key="7">
    <source>
        <dbReference type="Pfam" id="PF14322"/>
    </source>
</evidence>
<evidence type="ECO:0000313" key="8">
    <source>
        <dbReference type="EMBL" id="AJR04944.1"/>
    </source>
</evidence>
<evidence type="ECO:0000256" key="1">
    <source>
        <dbReference type="ARBA" id="ARBA00004442"/>
    </source>
</evidence>
<dbReference type="HOGENOM" id="CLU_015553_1_3_10"/>
<evidence type="ECO:0000256" key="2">
    <source>
        <dbReference type="ARBA" id="ARBA00006275"/>
    </source>
</evidence>
<name>A0A0C5WIF2_9FLAO</name>
<dbReference type="Gene3D" id="1.25.40.390">
    <property type="match status" value="1"/>
</dbReference>
<evidence type="ECO:0000259" key="6">
    <source>
        <dbReference type="Pfam" id="PF07980"/>
    </source>
</evidence>
<dbReference type="Pfam" id="PF07980">
    <property type="entry name" value="SusD_RagB"/>
    <property type="match status" value="1"/>
</dbReference>
<dbReference type="PROSITE" id="PS51257">
    <property type="entry name" value="PROKAR_LIPOPROTEIN"/>
    <property type="match status" value="1"/>
</dbReference>
<protein>
    <recommendedName>
        <fullName evidence="10">Carbohydrate-binding protein SusD</fullName>
    </recommendedName>
</protein>
<evidence type="ECO:0000313" key="9">
    <source>
        <dbReference type="Proteomes" id="UP000032229"/>
    </source>
</evidence>